<dbReference type="RefSeq" id="WP_216875497.1">
    <property type="nucleotide sequence ID" value="NZ_JAERQM010000003.1"/>
</dbReference>
<organism evidence="1 2">
    <name type="scientific">Falsiroseomonas oleicola</name>
    <dbReference type="NCBI Taxonomy" id="2801474"/>
    <lineage>
        <taxon>Bacteria</taxon>
        <taxon>Pseudomonadati</taxon>
        <taxon>Pseudomonadota</taxon>
        <taxon>Alphaproteobacteria</taxon>
        <taxon>Acetobacterales</taxon>
        <taxon>Roseomonadaceae</taxon>
        <taxon>Falsiroseomonas</taxon>
    </lineage>
</organism>
<dbReference type="EMBL" id="JAERQM010000003">
    <property type="protein sequence ID" value="MBU8544322.1"/>
    <property type="molecule type" value="Genomic_DNA"/>
</dbReference>
<evidence type="ECO:0000313" key="2">
    <source>
        <dbReference type="Proteomes" id="UP000689967"/>
    </source>
</evidence>
<accession>A0ABS6H6K2</accession>
<proteinExistence type="predicted"/>
<gene>
    <name evidence="1" type="ORF">JJQ90_11430</name>
</gene>
<comment type="caution">
    <text evidence="1">The sequence shown here is derived from an EMBL/GenBank/DDBJ whole genome shotgun (WGS) entry which is preliminary data.</text>
</comment>
<protein>
    <submittedName>
        <fullName evidence="1">Uncharacterized protein</fullName>
    </submittedName>
</protein>
<sequence>MPGTTFNALPLHLRGIVDFRIQGGRLHMVGPRDRHPHGPPSRSELLFIGDDRDGPNGSLGPAAFDGPRLRRWLASFGRGGGAVGVFGGAPDAAAYNSLCLFAVTLPRGAVIIECAVGTWLEWSRYIYSLAPDALRMDVVPGEIQAEAVRHMRAEGAFPVQMR</sequence>
<keyword evidence="2" id="KW-1185">Reference proteome</keyword>
<reference evidence="1 2" key="1">
    <citation type="submission" date="2021-01" db="EMBL/GenBank/DDBJ databases">
        <title>Roseomonas sp. nov, a bacterium isolated from an oil production mixture in Yumen Oilfield.</title>
        <authorList>
            <person name="Wu D."/>
        </authorList>
    </citation>
    <scope>NUCLEOTIDE SEQUENCE [LARGE SCALE GENOMIC DNA]</scope>
    <source>
        <strain evidence="1 2">ROY-5-3</strain>
    </source>
</reference>
<evidence type="ECO:0000313" key="1">
    <source>
        <dbReference type="EMBL" id="MBU8544322.1"/>
    </source>
</evidence>
<dbReference type="Proteomes" id="UP000689967">
    <property type="component" value="Unassembled WGS sequence"/>
</dbReference>
<name>A0ABS6H6K2_9PROT</name>